<sequence length="37" mass="4155">MPSQPCRLSISHMQITLHAKQPCSNRIHAGTPEIRNT</sequence>
<proteinExistence type="predicted"/>
<dbReference type="Proteomes" id="UP000054047">
    <property type="component" value="Unassembled WGS sequence"/>
</dbReference>
<gene>
    <name evidence="1" type="ORF">ANCDUO_12839</name>
</gene>
<evidence type="ECO:0000313" key="2">
    <source>
        <dbReference type="Proteomes" id="UP000054047"/>
    </source>
</evidence>
<dbReference type="EMBL" id="KN735009">
    <property type="protein sequence ID" value="KIH56977.1"/>
    <property type="molecule type" value="Genomic_DNA"/>
</dbReference>
<organism evidence="1 2">
    <name type="scientific">Ancylostoma duodenale</name>
    <dbReference type="NCBI Taxonomy" id="51022"/>
    <lineage>
        <taxon>Eukaryota</taxon>
        <taxon>Metazoa</taxon>
        <taxon>Ecdysozoa</taxon>
        <taxon>Nematoda</taxon>
        <taxon>Chromadorea</taxon>
        <taxon>Rhabditida</taxon>
        <taxon>Rhabditina</taxon>
        <taxon>Rhabditomorpha</taxon>
        <taxon>Strongyloidea</taxon>
        <taxon>Ancylostomatidae</taxon>
        <taxon>Ancylostomatinae</taxon>
        <taxon>Ancylostoma</taxon>
    </lineage>
</organism>
<keyword evidence="2" id="KW-1185">Reference proteome</keyword>
<protein>
    <submittedName>
        <fullName evidence="1">Uncharacterized protein</fullName>
    </submittedName>
</protein>
<evidence type="ECO:0000313" key="1">
    <source>
        <dbReference type="EMBL" id="KIH56977.1"/>
    </source>
</evidence>
<name>A0A0C2D4D7_9BILA</name>
<reference evidence="1 2" key="1">
    <citation type="submission" date="2013-12" db="EMBL/GenBank/DDBJ databases">
        <title>Draft genome of the parsitic nematode Ancylostoma duodenale.</title>
        <authorList>
            <person name="Mitreva M."/>
        </authorList>
    </citation>
    <scope>NUCLEOTIDE SEQUENCE [LARGE SCALE GENOMIC DNA]</scope>
    <source>
        <strain evidence="1 2">Zhejiang</strain>
    </source>
</reference>
<dbReference type="AlphaFoldDB" id="A0A0C2D4D7"/>
<accession>A0A0C2D4D7</accession>